<feature type="domain" description="Phasin" evidence="2">
    <location>
        <begin position="127"/>
        <end position="224"/>
    </location>
</feature>
<feature type="region of interest" description="Disordered" evidence="1">
    <location>
        <begin position="1"/>
        <end position="98"/>
    </location>
</feature>
<dbReference type="Proteomes" id="UP000273675">
    <property type="component" value="Unassembled WGS sequence"/>
</dbReference>
<organism evidence="3 4">
    <name type="scientific">Maricaulis maris</name>
    <dbReference type="NCBI Taxonomy" id="74318"/>
    <lineage>
        <taxon>Bacteria</taxon>
        <taxon>Pseudomonadati</taxon>
        <taxon>Pseudomonadota</taxon>
        <taxon>Alphaproteobacteria</taxon>
        <taxon>Maricaulales</taxon>
        <taxon>Maricaulaceae</taxon>
        <taxon>Maricaulis</taxon>
    </lineage>
</organism>
<dbReference type="AlphaFoldDB" id="A0A495DKE1"/>
<evidence type="ECO:0000256" key="1">
    <source>
        <dbReference type="SAM" id="MobiDB-lite"/>
    </source>
</evidence>
<evidence type="ECO:0000313" key="4">
    <source>
        <dbReference type="Proteomes" id="UP000273675"/>
    </source>
</evidence>
<name>A0A495DKE1_9PROT</name>
<dbReference type="InterPro" id="IPR010127">
    <property type="entry name" value="Phasin_subfam-1"/>
</dbReference>
<dbReference type="Pfam" id="PF09361">
    <property type="entry name" value="Phasin_2"/>
    <property type="match status" value="1"/>
</dbReference>
<feature type="compositionally biased region" description="Low complexity" evidence="1">
    <location>
        <begin position="10"/>
        <end position="53"/>
    </location>
</feature>
<dbReference type="NCBIfam" id="TIGR01841">
    <property type="entry name" value="phasin"/>
    <property type="match status" value="1"/>
</dbReference>
<protein>
    <submittedName>
        <fullName evidence="3">Phasin family protein</fullName>
    </submittedName>
</protein>
<reference evidence="3 4" key="1">
    <citation type="submission" date="2018-10" db="EMBL/GenBank/DDBJ databases">
        <title>Genomic Encyclopedia of Type Strains, Phase IV (KMG-IV): sequencing the most valuable type-strain genomes for metagenomic binning, comparative biology and taxonomic classification.</title>
        <authorList>
            <person name="Goeker M."/>
        </authorList>
    </citation>
    <scope>NUCLEOTIDE SEQUENCE [LARGE SCALE GENOMIC DNA]</scope>
    <source>
        <strain evidence="3 4">DSM 4734</strain>
    </source>
</reference>
<dbReference type="InterPro" id="IPR018968">
    <property type="entry name" value="Phasin"/>
</dbReference>
<evidence type="ECO:0000313" key="3">
    <source>
        <dbReference type="EMBL" id="RKR03075.1"/>
    </source>
</evidence>
<dbReference type="EMBL" id="RBIM01000002">
    <property type="protein sequence ID" value="RKR03075.1"/>
    <property type="molecule type" value="Genomic_DNA"/>
</dbReference>
<evidence type="ECO:0000259" key="2">
    <source>
        <dbReference type="Pfam" id="PF09361"/>
    </source>
</evidence>
<sequence length="235" mass="24462">MSDVEKTSTETKAAAAKATAPSAPRIVSQTVAPVKTTATASPAKPAKATTAKPAKAKKAAPKTSTAKVKSAPSQPAPKAAKPASKAKPAARTTKSFAMNDTIESMTAASNDALKEGFEKTLKSVTEASNFQKETVDALIASATVAGKGFETANTNAVTYAKSAMEDGVAATKKFASAKSVQEVFEIQSEFTKSAMDNYLAEINKTSDLFSDLFKNSVKPLNDRVAAAMEFAQAQR</sequence>
<proteinExistence type="predicted"/>
<comment type="caution">
    <text evidence="3">The sequence shown here is derived from an EMBL/GenBank/DDBJ whole genome shotgun (WGS) entry which is preliminary data.</text>
</comment>
<accession>A0A495DKE1</accession>
<feature type="compositionally biased region" description="Low complexity" evidence="1">
    <location>
        <begin position="61"/>
        <end position="90"/>
    </location>
</feature>
<gene>
    <name evidence="3" type="ORF">C7435_1023</name>
</gene>